<protein>
    <submittedName>
        <fullName evidence="1">ER membrane protein complex subunit 5</fullName>
    </submittedName>
</protein>
<dbReference type="EMBL" id="CM043776">
    <property type="protein sequence ID" value="KAI4839014.1"/>
    <property type="molecule type" value="Genomic_DNA"/>
</dbReference>
<reference evidence="1" key="1">
    <citation type="submission" date="2022-06" db="EMBL/GenBank/DDBJ databases">
        <title>The First Complete Genome of the Simian Malaria Parasite Plasmodium brasilianum.</title>
        <authorList>
            <person name="Bajic M."/>
            <person name="Ravishankar S."/>
        </authorList>
    </citation>
    <scope>NUCLEOTIDE SEQUENCE</scope>
    <source>
        <strain evidence="1">Bolivian I</strain>
    </source>
</reference>
<proteinExistence type="predicted"/>
<organism evidence="1 2">
    <name type="scientific">Plasmodium brasilianum</name>
    <dbReference type="NCBI Taxonomy" id="5824"/>
    <lineage>
        <taxon>Eukaryota</taxon>
        <taxon>Sar</taxon>
        <taxon>Alveolata</taxon>
        <taxon>Apicomplexa</taxon>
        <taxon>Aconoidasida</taxon>
        <taxon>Haemosporida</taxon>
        <taxon>Plasmodiidae</taxon>
        <taxon>Plasmodium</taxon>
        <taxon>Plasmodium (Plasmodium)</taxon>
    </lineage>
</organism>
<sequence length="117" mass="13181">MIGCLSASITLVGLASLLKCGHSVYLLLSNFKMEKDNIDNFSLPITLVVQIIICALITVYGGSKLFLNFENINGGSAANFDNYAWDRNHARKSFRPCVNRKHFIKDYVKDYLKSEPF</sequence>
<comment type="caution">
    <text evidence="1">The sequence shown here is derived from an EMBL/GenBank/DDBJ whole genome shotgun (WGS) entry which is preliminary data.</text>
</comment>
<dbReference type="Proteomes" id="UP001056978">
    <property type="component" value="Chromosome 8"/>
</dbReference>
<gene>
    <name evidence="1" type="ORF">MKS88_002526</name>
</gene>
<evidence type="ECO:0000313" key="2">
    <source>
        <dbReference type="Proteomes" id="UP001056978"/>
    </source>
</evidence>
<accession>A0ACB9YD38</accession>
<name>A0ACB9YD38_PLABR</name>
<keyword evidence="2" id="KW-1185">Reference proteome</keyword>
<evidence type="ECO:0000313" key="1">
    <source>
        <dbReference type="EMBL" id="KAI4839014.1"/>
    </source>
</evidence>